<dbReference type="GO" id="GO:0008270">
    <property type="term" value="F:zinc ion binding"/>
    <property type="evidence" value="ECO:0007669"/>
    <property type="project" value="UniProtKB-KW"/>
</dbReference>
<dbReference type="InterPro" id="IPR007527">
    <property type="entry name" value="Znf_SWIM"/>
</dbReference>
<reference evidence="6 7" key="1">
    <citation type="journal article" date="2023" name="Life. Sci Alliance">
        <title>Evolutionary insights into 3D genome organization and epigenetic landscape of Vigna mungo.</title>
        <authorList>
            <person name="Junaid A."/>
            <person name="Singh B."/>
            <person name="Bhatia S."/>
        </authorList>
    </citation>
    <scope>NUCLEOTIDE SEQUENCE [LARGE SCALE GENOMIC DNA]</scope>
    <source>
        <strain evidence="6">Urdbean</strain>
    </source>
</reference>
<dbReference type="Pfam" id="PF10551">
    <property type="entry name" value="MULE"/>
    <property type="match status" value="1"/>
</dbReference>
<dbReference type="SMART" id="SM00575">
    <property type="entry name" value="ZnF_PMZ"/>
    <property type="match status" value="1"/>
</dbReference>
<feature type="domain" description="SWIM-type" evidence="5">
    <location>
        <begin position="487"/>
        <end position="523"/>
    </location>
</feature>
<name>A0AAQ3NEK1_VIGMU</name>
<keyword evidence="2 4" id="KW-0863">Zinc-finger</keyword>
<evidence type="ECO:0000256" key="3">
    <source>
        <dbReference type="ARBA" id="ARBA00022833"/>
    </source>
</evidence>
<evidence type="ECO:0000313" key="6">
    <source>
        <dbReference type="EMBL" id="WVZ08217.1"/>
    </source>
</evidence>
<dbReference type="PANTHER" id="PTHR47718">
    <property type="entry name" value="OS01G0519700 PROTEIN"/>
    <property type="match status" value="1"/>
</dbReference>
<dbReference type="PANTHER" id="PTHR47718:SF13">
    <property type="entry name" value="OS09G0290500 PROTEIN"/>
    <property type="match status" value="1"/>
</dbReference>
<evidence type="ECO:0000313" key="7">
    <source>
        <dbReference type="Proteomes" id="UP001374535"/>
    </source>
</evidence>
<dbReference type="AlphaFoldDB" id="A0AAQ3NEK1"/>
<dbReference type="InterPro" id="IPR006564">
    <property type="entry name" value="Znf_PMZ"/>
</dbReference>
<dbReference type="Proteomes" id="UP001374535">
    <property type="component" value="Chromosome 6"/>
</dbReference>
<dbReference type="Pfam" id="PF03101">
    <property type="entry name" value="FAR1"/>
    <property type="match status" value="1"/>
</dbReference>
<evidence type="ECO:0000259" key="5">
    <source>
        <dbReference type="PROSITE" id="PS50966"/>
    </source>
</evidence>
<dbReference type="PROSITE" id="PS50966">
    <property type="entry name" value="ZF_SWIM"/>
    <property type="match status" value="1"/>
</dbReference>
<keyword evidence="7" id="KW-1185">Reference proteome</keyword>
<organism evidence="6 7">
    <name type="scientific">Vigna mungo</name>
    <name type="common">Black gram</name>
    <name type="synonym">Phaseolus mungo</name>
    <dbReference type="NCBI Taxonomy" id="3915"/>
    <lineage>
        <taxon>Eukaryota</taxon>
        <taxon>Viridiplantae</taxon>
        <taxon>Streptophyta</taxon>
        <taxon>Embryophyta</taxon>
        <taxon>Tracheophyta</taxon>
        <taxon>Spermatophyta</taxon>
        <taxon>Magnoliopsida</taxon>
        <taxon>eudicotyledons</taxon>
        <taxon>Gunneridae</taxon>
        <taxon>Pentapetalae</taxon>
        <taxon>rosids</taxon>
        <taxon>fabids</taxon>
        <taxon>Fabales</taxon>
        <taxon>Fabaceae</taxon>
        <taxon>Papilionoideae</taxon>
        <taxon>50 kb inversion clade</taxon>
        <taxon>NPAAA clade</taxon>
        <taxon>indigoferoid/millettioid clade</taxon>
        <taxon>Phaseoleae</taxon>
        <taxon>Vigna</taxon>
    </lineage>
</organism>
<keyword evidence="1" id="KW-0479">Metal-binding</keyword>
<dbReference type="InterPro" id="IPR004330">
    <property type="entry name" value="FAR1_DNA_bnd_dom"/>
</dbReference>
<evidence type="ECO:0000256" key="2">
    <source>
        <dbReference type="ARBA" id="ARBA00022771"/>
    </source>
</evidence>
<accession>A0AAQ3NEK1</accession>
<evidence type="ECO:0000256" key="4">
    <source>
        <dbReference type="PROSITE-ProRule" id="PRU00325"/>
    </source>
</evidence>
<evidence type="ECO:0000256" key="1">
    <source>
        <dbReference type="ARBA" id="ARBA00022723"/>
    </source>
</evidence>
<keyword evidence="3" id="KW-0862">Zinc</keyword>
<gene>
    <name evidence="6" type="ORF">V8G54_021563</name>
</gene>
<proteinExistence type="predicted"/>
<dbReference type="Pfam" id="PF04434">
    <property type="entry name" value="SWIM"/>
    <property type="match status" value="1"/>
</dbReference>
<sequence>MQFVITIFMSMLRNMEPLDMEVVDLEAVELEGVPSCEVNTDDVDNVDNNVPKLQMSFDTIDQVKSFYRDYAVRCGFVVRIRSSKKNNNNQLTFMKLVCSRQGKYISSISPDFKTQPSQRNECPAGITVSLKEGRWYVGTVVTEHNHDMCPKNSNLIRGNRKLNMHSKHTLTMNDDAGVRINKSFISLVNDAGWRWTSTSKILFKNERIEQRIFYEIEMDEHNRICSMFWADARSRAACVDFGDVVSFDTTYLTNKYDMPFAPFVGVNHHGHSILLGCALISAEDTSTFTWLFTCWLRCMSNKPPISIVTDQCKAMSNAIKVVFPTTNHRWCLWHIMKKIPEMLQSYKSYGLIKNQLKTLVYESFSPDDFELGWGNLITCHELERNEWLSSLFEERKRWYENALRQKAQKENEADFASLNSTIPCGSQSLIERQYQMEYTQAKFVEVQKEFRSRMNCFIKNMCTEGCTTTYNVKEEFIWEGQCGSKFYDVDYDSLSNDIHCSCKLFEFRGILCRHCLLVLASYSNHTQQPKMQRYQTLCKCFYDIAEEACQSETTSKKLLSELNSIGRSLGVRTSPTLMLVNDDGIDMHGNPPSTEEGRPPCEVDGLVVHSPVSVKRKGRPRTKRMQPTVEKLIKKKKSHGAKNKHTANHSEITDCHVTNIHNVEDLGSQQMLESQVSQSGFMSLLTSAQYNNDNVDLSPCDGLLEVDQFLGYVPSFHHSLGGTSRH</sequence>
<protein>
    <recommendedName>
        <fullName evidence="5">SWIM-type domain-containing protein</fullName>
    </recommendedName>
</protein>
<dbReference type="InterPro" id="IPR018289">
    <property type="entry name" value="MULE_transposase_dom"/>
</dbReference>
<dbReference type="EMBL" id="CP144695">
    <property type="protein sequence ID" value="WVZ08217.1"/>
    <property type="molecule type" value="Genomic_DNA"/>
</dbReference>